<comment type="subcellular location">
    <subcellularLocation>
        <location evidence="1">Nucleus</location>
    </subcellularLocation>
</comment>
<proteinExistence type="predicted"/>
<dbReference type="GO" id="GO:0005634">
    <property type="term" value="C:nucleus"/>
    <property type="evidence" value="ECO:0007669"/>
    <property type="project" value="UniProtKB-SubCell"/>
</dbReference>
<dbReference type="PANTHER" id="PTHR47764:SF12">
    <property type="entry name" value="ULP1 PROTEASE FAMILY, CARBOXY-TERMINAL DOMAIN PROTEIN"/>
    <property type="match status" value="1"/>
</dbReference>
<evidence type="ECO:0000256" key="1">
    <source>
        <dbReference type="ARBA" id="ARBA00004123"/>
    </source>
</evidence>
<evidence type="ECO:0000256" key="2">
    <source>
        <dbReference type="ARBA" id="ARBA00023015"/>
    </source>
</evidence>
<dbReference type="SUPFAM" id="SSF46689">
    <property type="entry name" value="Homeodomain-like"/>
    <property type="match status" value="1"/>
</dbReference>
<dbReference type="PANTHER" id="PTHR47764">
    <property type="entry name" value="UBIQUITIN-LIKE-SPECIFIC PROTEASE 2B-RELATED"/>
    <property type="match status" value="1"/>
</dbReference>
<evidence type="ECO:0000256" key="5">
    <source>
        <dbReference type="SAM" id="MobiDB-lite"/>
    </source>
</evidence>
<dbReference type="InterPro" id="IPR009057">
    <property type="entry name" value="Homeodomain-like_sf"/>
</dbReference>
<dbReference type="InterPro" id="IPR006447">
    <property type="entry name" value="Myb_dom_plants"/>
</dbReference>
<evidence type="ECO:0008006" key="8">
    <source>
        <dbReference type="Google" id="ProtNLM"/>
    </source>
</evidence>
<gene>
    <name evidence="6" type="ORF">TSUD_95770</name>
</gene>
<organism evidence="6 7">
    <name type="scientific">Trifolium subterraneum</name>
    <name type="common">Subterranean clover</name>
    <dbReference type="NCBI Taxonomy" id="3900"/>
    <lineage>
        <taxon>Eukaryota</taxon>
        <taxon>Viridiplantae</taxon>
        <taxon>Streptophyta</taxon>
        <taxon>Embryophyta</taxon>
        <taxon>Tracheophyta</taxon>
        <taxon>Spermatophyta</taxon>
        <taxon>Magnoliopsida</taxon>
        <taxon>eudicotyledons</taxon>
        <taxon>Gunneridae</taxon>
        <taxon>Pentapetalae</taxon>
        <taxon>rosids</taxon>
        <taxon>fabids</taxon>
        <taxon>Fabales</taxon>
        <taxon>Fabaceae</taxon>
        <taxon>Papilionoideae</taxon>
        <taxon>50 kb inversion clade</taxon>
        <taxon>NPAAA clade</taxon>
        <taxon>Hologalegina</taxon>
        <taxon>IRL clade</taxon>
        <taxon>Trifolieae</taxon>
        <taxon>Trifolium</taxon>
    </lineage>
</organism>
<name>A0A2Z6PBH9_TRISU</name>
<reference evidence="7" key="1">
    <citation type="journal article" date="2017" name="Front. Plant Sci.">
        <title>Climate Clever Clovers: New Paradigm to Reduce the Environmental Footprint of Ruminants by Breeding Low Methanogenic Forages Utilizing Haplotype Variation.</title>
        <authorList>
            <person name="Kaur P."/>
            <person name="Appels R."/>
            <person name="Bayer P.E."/>
            <person name="Keeble-Gagnere G."/>
            <person name="Wang J."/>
            <person name="Hirakawa H."/>
            <person name="Shirasawa K."/>
            <person name="Vercoe P."/>
            <person name="Stefanova K."/>
            <person name="Durmic Z."/>
            <person name="Nichols P."/>
            <person name="Revell C."/>
            <person name="Isobe S.N."/>
            <person name="Edwards D."/>
            <person name="Erskine W."/>
        </authorList>
    </citation>
    <scope>NUCLEOTIDE SEQUENCE [LARGE SCALE GENOMIC DNA]</scope>
    <source>
        <strain evidence="7">cv. Daliak</strain>
    </source>
</reference>
<dbReference type="NCBIfam" id="TIGR01557">
    <property type="entry name" value="myb_SHAQKYF"/>
    <property type="match status" value="1"/>
</dbReference>
<dbReference type="FunFam" id="1.10.10.60:FF:000007">
    <property type="entry name" value="Two-component response regulator"/>
    <property type="match status" value="1"/>
</dbReference>
<evidence type="ECO:0000256" key="3">
    <source>
        <dbReference type="ARBA" id="ARBA00023163"/>
    </source>
</evidence>
<accession>A0A2Z6PBH9</accession>
<keyword evidence="3" id="KW-0804">Transcription</keyword>
<sequence>MACVLETKNDRVSWQSPELQELFLRVVNQLGIDKATPKKITELMDVPGVKKEHVASHLQKFRLRLKSSKTNSKSGRENSKQDQYHVPNESLEVVGSMPEQDQYHVPNLGMEQQVYTNITDKFEETDFVYPRGDPDAVCLKLFLAESPFNFNPFRITKSSNFLNSDWFPPAEAYLKRTFIRRLIFELVENHGSREGFSPENGDDCLCSEYNDNRIGGQCHLINGEASGQGIELAQHLNTSSMVLKEHLEPGATLGTSLRHCQSFDNRIGGQFHLINRDASGRGIELAQPLNTSSSMVLKEHLEPGATLGTSLRHCQSFDQRSSNHQDTYPMCIENIRRLLDNYAATINFPFNKSRSSLEDGHRENHRRQIENLEHFLDMDDHAPISNFPVDPLIYFPQDSNMMCAGNMIWSPTLQLHQAYNAVDNEFFNDDVQIIDNLKLDFWVEQLPAKKRRLMHFPGGSDGIPTSFTFM</sequence>
<dbReference type="AlphaFoldDB" id="A0A2Z6PBH9"/>
<evidence type="ECO:0000256" key="4">
    <source>
        <dbReference type="ARBA" id="ARBA00023242"/>
    </source>
</evidence>
<evidence type="ECO:0000313" key="7">
    <source>
        <dbReference type="Proteomes" id="UP000242715"/>
    </source>
</evidence>
<keyword evidence="2" id="KW-0805">Transcription regulation</keyword>
<evidence type="ECO:0000313" key="6">
    <source>
        <dbReference type="EMBL" id="GAU46105.1"/>
    </source>
</evidence>
<dbReference type="OrthoDB" id="21225at2759"/>
<dbReference type="GO" id="GO:0003677">
    <property type="term" value="F:DNA binding"/>
    <property type="evidence" value="ECO:0007669"/>
    <property type="project" value="InterPro"/>
</dbReference>
<feature type="compositionally biased region" description="Basic and acidic residues" evidence="5">
    <location>
        <begin position="74"/>
        <end position="83"/>
    </location>
</feature>
<feature type="region of interest" description="Disordered" evidence="5">
    <location>
        <begin position="66"/>
        <end position="85"/>
    </location>
</feature>
<dbReference type="Proteomes" id="UP000242715">
    <property type="component" value="Unassembled WGS sequence"/>
</dbReference>
<keyword evidence="4" id="KW-0539">Nucleus</keyword>
<dbReference type="Gene3D" id="1.10.10.60">
    <property type="entry name" value="Homeodomain-like"/>
    <property type="match status" value="1"/>
</dbReference>
<protein>
    <recommendedName>
        <fullName evidence="8">HTH myb-type domain-containing protein</fullName>
    </recommendedName>
</protein>
<dbReference type="EMBL" id="DF974177">
    <property type="protein sequence ID" value="GAU46105.1"/>
    <property type="molecule type" value="Genomic_DNA"/>
</dbReference>
<keyword evidence="7" id="KW-1185">Reference proteome</keyword>